<dbReference type="AlphaFoldDB" id="A0A9W8ZCW6"/>
<dbReference type="OrthoDB" id="3692888at2759"/>
<feature type="compositionally biased region" description="Low complexity" evidence="2">
    <location>
        <begin position="288"/>
        <end position="300"/>
    </location>
</feature>
<sequence>MGVATTKKRSPPSRTQPERASKIQKTVPKANSDKRVNGGASITNAYVISDSDDEDADVQQLATESLTQSLKIDSPGTEADLKVLPIPTPTPTQSRINNLENELVRMKVAHAKVLEENGGLRHQLSASRAEVQQTKEDAERRALDLQRRQSITSDKKMADLGEELELERRRTSDLTWELDHARKEMEAARSCLKGEADLIRQRDNYERLYNEEKDAREESVRGLEELVRGLEDRDREAARKIDSMATQIQELEKQIEDLQHKVNDVKSENAALRISVNELPSPAVDGRASPSPSVSSGLTSASDADLKLANIRKTYIMVKKRYDNLHSVASNISTAARGWDYGSFGEFGAYLKQLKTALDENGPKEGLVVGSSRSLTNMIGPYVHATRHGFD</sequence>
<reference evidence="3" key="1">
    <citation type="submission" date="2022-10" db="EMBL/GenBank/DDBJ databases">
        <title>Tapping the CABI collections for fungal endophytes: first genome assemblies for Collariella, Neodidymelliopsis, Ascochyta clinopodiicola, Didymella pomorum, Didymosphaeria variabile, Neocosmospora piperis and Neocucurbitaria cava.</title>
        <authorList>
            <person name="Hill R."/>
        </authorList>
    </citation>
    <scope>NUCLEOTIDE SEQUENCE</scope>
    <source>
        <strain evidence="3">IMI 355091</strain>
    </source>
</reference>
<organism evidence="3 4">
    <name type="scientific">Didymella pomorum</name>
    <dbReference type="NCBI Taxonomy" id="749634"/>
    <lineage>
        <taxon>Eukaryota</taxon>
        <taxon>Fungi</taxon>
        <taxon>Dikarya</taxon>
        <taxon>Ascomycota</taxon>
        <taxon>Pezizomycotina</taxon>
        <taxon>Dothideomycetes</taxon>
        <taxon>Pleosporomycetidae</taxon>
        <taxon>Pleosporales</taxon>
        <taxon>Pleosporineae</taxon>
        <taxon>Didymellaceae</taxon>
        <taxon>Didymella</taxon>
    </lineage>
</organism>
<keyword evidence="1" id="KW-0175">Coiled coil</keyword>
<accession>A0A9W8ZCW6</accession>
<evidence type="ECO:0000313" key="3">
    <source>
        <dbReference type="EMBL" id="KAJ4405136.1"/>
    </source>
</evidence>
<feature type="coiled-coil region" evidence="1">
    <location>
        <begin position="195"/>
        <end position="275"/>
    </location>
</feature>
<name>A0A9W8ZCW6_9PLEO</name>
<feature type="region of interest" description="Disordered" evidence="2">
    <location>
        <begin position="1"/>
        <end position="40"/>
    </location>
</feature>
<protein>
    <submittedName>
        <fullName evidence="3">Uncharacterized protein</fullName>
    </submittedName>
</protein>
<feature type="coiled-coil region" evidence="1">
    <location>
        <begin position="96"/>
        <end position="148"/>
    </location>
</feature>
<feature type="region of interest" description="Disordered" evidence="2">
    <location>
        <begin position="280"/>
        <end position="300"/>
    </location>
</feature>
<feature type="compositionally biased region" description="Basic residues" evidence="2">
    <location>
        <begin position="1"/>
        <end position="11"/>
    </location>
</feature>
<keyword evidence="4" id="KW-1185">Reference proteome</keyword>
<gene>
    <name evidence="3" type="ORF">N0V91_005498</name>
</gene>
<dbReference type="EMBL" id="JAPEVA010000037">
    <property type="protein sequence ID" value="KAJ4405136.1"/>
    <property type="molecule type" value="Genomic_DNA"/>
</dbReference>
<proteinExistence type="predicted"/>
<comment type="caution">
    <text evidence="3">The sequence shown here is derived from an EMBL/GenBank/DDBJ whole genome shotgun (WGS) entry which is preliminary data.</text>
</comment>
<evidence type="ECO:0000313" key="4">
    <source>
        <dbReference type="Proteomes" id="UP001140510"/>
    </source>
</evidence>
<evidence type="ECO:0000256" key="2">
    <source>
        <dbReference type="SAM" id="MobiDB-lite"/>
    </source>
</evidence>
<dbReference type="Proteomes" id="UP001140510">
    <property type="component" value="Unassembled WGS sequence"/>
</dbReference>
<evidence type="ECO:0000256" key="1">
    <source>
        <dbReference type="SAM" id="Coils"/>
    </source>
</evidence>